<organism evidence="2">
    <name type="scientific">Perkinsus marinus (strain ATCC 50983 / TXsc)</name>
    <dbReference type="NCBI Taxonomy" id="423536"/>
    <lineage>
        <taxon>Eukaryota</taxon>
        <taxon>Sar</taxon>
        <taxon>Alveolata</taxon>
        <taxon>Perkinsozoa</taxon>
        <taxon>Perkinsea</taxon>
        <taxon>Perkinsida</taxon>
        <taxon>Perkinsidae</taxon>
        <taxon>Perkinsus</taxon>
    </lineage>
</organism>
<proteinExistence type="predicted"/>
<keyword evidence="2" id="KW-1185">Reference proteome</keyword>
<name>C5L9R8_PERM5</name>
<sequence>MSPNKSLTVTLAIYSDNKPSVAWAQKAQGVFPQGIGRNTSIEKRSVLRLIDALSEEFRVLRSLGSAVSYRILHCSGPDNTAADRLSRYLEQCCDDAGKVMLAAALQDLTAVDLDGTGGLTEATKKADRLAQDEAYLLQLADFDPDPGEDGDTEADEVCFVPFKPRYPRRKTTARQQVPDDAAAKYTQAMEDKQQAAIHQLSSSGLQLQDVLVVVRDAQAGVVFSGRGTAYVFDAKDEIWSHCDPQCGSTSRF</sequence>
<dbReference type="AlphaFoldDB" id="C5L9R8"/>
<gene>
    <name evidence="1" type="ORF">Pmar_PMAR027345</name>
</gene>
<dbReference type="GeneID" id="9055495"/>
<reference evidence="1 2" key="1">
    <citation type="submission" date="2008-07" db="EMBL/GenBank/DDBJ databases">
        <authorList>
            <person name="El-Sayed N."/>
            <person name="Caler E."/>
            <person name="Inman J."/>
            <person name="Amedeo P."/>
            <person name="Hass B."/>
            <person name="Wortman J."/>
        </authorList>
    </citation>
    <scope>NUCLEOTIDE SEQUENCE [LARGE SCALE GENOMIC DNA]</scope>
    <source>
        <strain evidence="2">ATCC 50983 / TXsc</strain>
    </source>
</reference>
<evidence type="ECO:0000313" key="1">
    <source>
        <dbReference type="EMBL" id="EER06527.1"/>
    </source>
</evidence>
<protein>
    <submittedName>
        <fullName evidence="1">Uncharacterized protein</fullName>
    </submittedName>
</protein>
<dbReference type="EMBL" id="GG680634">
    <property type="protein sequence ID" value="EER06527.1"/>
    <property type="molecule type" value="Genomic_DNA"/>
</dbReference>
<evidence type="ECO:0000313" key="2">
    <source>
        <dbReference type="Proteomes" id="UP000007800"/>
    </source>
</evidence>
<dbReference type="Proteomes" id="UP000007800">
    <property type="component" value="Unassembled WGS sequence"/>
</dbReference>
<accession>C5L9R8</accession>
<dbReference type="InParanoid" id="C5L9R8"/>
<dbReference type="RefSeq" id="XP_002774711.1">
    <property type="nucleotide sequence ID" value="XM_002774665.1"/>
</dbReference>